<keyword evidence="9" id="KW-0862">Zinc</keyword>
<dbReference type="PROSITE" id="PS51873">
    <property type="entry name" value="TRIAD"/>
    <property type="match status" value="1"/>
</dbReference>
<protein>
    <recommendedName>
        <fullName evidence="3">RBR-type E3 ubiquitin transferase</fullName>
        <ecNumber evidence="3">2.3.2.31</ecNumber>
    </recommendedName>
</protein>
<evidence type="ECO:0000259" key="13">
    <source>
        <dbReference type="PROSITE" id="PS51873"/>
    </source>
</evidence>
<keyword evidence="5" id="KW-0479">Metal-binding</keyword>
<dbReference type="CDD" id="cd20361">
    <property type="entry name" value="Rcat_RBR_ANKIB1"/>
    <property type="match status" value="1"/>
</dbReference>
<dbReference type="Gene3D" id="3.30.40.10">
    <property type="entry name" value="Zinc/RING finger domain, C3HC4 (zinc finger)"/>
    <property type="match status" value="1"/>
</dbReference>
<name>A0A914VTC9_9BILA</name>
<keyword evidence="10" id="KW-0040">ANK repeat</keyword>
<evidence type="ECO:0000256" key="9">
    <source>
        <dbReference type="ARBA" id="ARBA00022833"/>
    </source>
</evidence>
<dbReference type="AlphaFoldDB" id="A0A914VTC9"/>
<dbReference type="PANTHER" id="PTHR11685">
    <property type="entry name" value="RBR FAMILY RING FINGER AND IBR DOMAIN-CONTAINING"/>
    <property type="match status" value="1"/>
</dbReference>
<dbReference type="FunFam" id="3.30.40.10:FF:000019">
    <property type="entry name" value="RBR-type E3 ubiquitin transferase"/>
    <property type="match status" value="1"/>
</dbReference>
<keyword evidence="14" id="KW-1185">Reference proteome</keyword>
<dbReference type="InterPro" id="IPR002867">
    <property type="entry name" value="IBR_dom"/>
</dbReference>
<keyword evidence="6" id="KW-0677">Repeat</keyword>
<evidence type="ECO:0000256" key="4">
    <source>
        <dbReference type="ARBA" id="ARBA00022679"/>
    </source>
</evidence>
<evidence type="ECO:0000256" key="3">
    <source>
        <dbReference type="ARBA" id="ARBA00012251"/>
    </source>
</evidence>
<evidence type="ECO:0000256" key="2">
    <source>
        <dbReference type="ARBA" id="ARBA00005884"/>
    </source>
</evidence>
<feature type="domain" description="RING-type" evidence="13">
    <location>
        <begin position="313"/>
        <end position="558"/>
    </location>
</feature>
<dbReference type="GO" id="GO:0061630">
    <property type="term" value="F:ubiquitin protein ligase activity"/>
    <property type="evidence" value="ECO:0007669"/>
    <property type="project" value="UniProtKB-EC"/>
</dbReference>
<dbReference type="Pfam" id="PF19422">
    <property type="entry name" value="Ariadne"/>
    <property type="match status" value="1"/>
</dbReference>
<dbReference type="SUPFAM" id="SSF57850">
    <property type="entry name" value="RING/U-box"/>
    <property type="match status" value="2"/>
</dbReference>
<evidence type="ECO:0000313" key="15">
    <source>
        <dbReference type="WBParaSite" id="PSAMB.scaffold2375size23543.g17584.t1"/>
    </source>
</evidence>
<sequence length="649" mass="73313">MGGTSSKFRKQLQRGEEYAALQLCERHPELRKSLDPNSSYGELHGHYTPLLYAAKHSMRALVRLFLTDLGGNPNKKNSEEETALMLICQGGTRMSRHLDDKIRAECLTSMLNWQGPLLADGVRETAQLDAQDLKKNTALHYAAASGLTRCVELLVSKGAHMTLENEAKESACDIAERFGFHDIAEFLETKMVFSSDAHPQDINEEDLFPVVQRFSGLREQDLMEAKDLLLVETSDMLQVPLFTAEAMLRTHEWSREALWLAWNRDPVACCEKSGVHAPVSAFESRASNSDSSSMKPVSASGRFPPASEAASSVKLTCEVCAYEFDSMNDIVTNSECGHRFCKPCWKQYTTAKIEDGDLHSIGCPAFDCSKLVPIELIELVVSPSVARKYLTFDIKAFVDSNPRIKWCPFPGCSNAVRLPDVEDEQPMYLRAFPKLQPPPPTSRAVYCPQGHSFCWECLTEGHEPTSCEKWREWHVRIAVVKPEELKDTAVNSESAANCLWLVTHSKPCPKCRSPIQKNEGCNHMKCSKCKHDFCWVCLGQWKRHGTETGGYFRCNRFDDSRKIDEKAETAISEAKEHSRKAQELNRFVHYYSRYKNHLNSFEMESTLRDRIATKIESLSRAVPKTSPTEEEPQLDFSFVSDAVEELIAK</sequence>
<evidence type="ECO:0000256" key="1">
    <source>
        <dbReference type="ARBA" id="ARBA00001798"/>
    </source>
</evidence>
<evidence type="ECO:0000256" key="10">
    <source>
        <dbReference type="PROSITE-ProRule" id="PRU00023"/>
    </source>
</evidence>
<accession>A0A914VTC9</accession>
<dbReference type="InterPro" id="IPR044066">
    <property type="entry name" value="TRIAD_supradom"/>
</dbReference>
<dbReference type="Gene3D" id="1.25.40.20">
    <property type="entry name" value="Ankyrin repeat-containing domain"/>
    <property type="match status" value="2"/>
</dbReference>
<dbReference type="InterPro" id="IPR002110">
    <property type="entry name" value="Ankyrin_rpt"/>
</dbReference>
<evidence type="ECO:0000256" key="11">
    <source>
        <dbReference type="PROSITE-ProRule" id="PRU00175"/>
    </source>
</evidence>
<proteinExistence type="inferred from homology"/>
<dbReference type="CDD" id="cd20346">
    <property type="entry name" value="BRcat_RBR_ANKIB1"/>
    <property type="match status" value="1"/>
</dbReference>
<keyword evidence="7 11" id="KW-0863">Zinc-finger</keyword>
<dbReference type="PROSITE" id="PS50089">
    <property type="entry name" value="ZF_RING_2"/>
    <property type="match status" value="1"/>
</dbReference>
<dbReference type="Pfam" id="PF12796">
    <property type="entry name" value="Ank_2"/>
    <property type="match status" value="1"/>
</dbReference>
<dbReference type="InterPro" id="IPR047564">
    <property type="entry name" value="Rcat_RBR_ANKIB1"/>
</dbReference>
<dbReference type="SMART" id="SM00647">
    <property type="entry name" value="IBR"/>
    <property type="match status" value="2"/>
</dbReference>
<keyword evidence="8" id="KW-0833">Ubl conjugation pathway</keyword>
<dbReference type="InterPro" id="IPR001841">
    <property type="entry name" value="Znf_RING"/>
</dbReference>
<dbReference type="InterPro" id="IPR031127">
    <property type="entry name" value="E3_UB_ligase_RBR"/>
</dbReference>
<dbReference type="GO" id="GO:0016567">
    <property type="term" value="P:protein ubiquitination"/>
    <property type="evidence" value="ECO:0007669"/>
    <property type="project" value="InterPro"/>
</dbReference>
<reference evidence="15" key="1">
    <citation type="submission" date="2022-11" db="UniProtKB">
        <authorList>
            <consortium name="WormBaseParasite"/>
        </authorList>
    </citation>
    <scope>IDENTIFICATION</scope>
</reference>
<dbReference type="PROSITE" id="PS50297">
    <property type="entry name" value="ANK_REP_REGION"/>
    <property type="match status" value="1"/>
</dbReference>
<dbReference type="InterPro" id="IPR013083">
    <property type="entry name" value="Znf_RING/FYVE/PHD"/>
</dbReference>
<dbReference type="PROSITE" id="PS50088">
    <property type="entry name" value="ANK_REPEAT"/>
    <property type="match status" value="1"/>
</dbReference>
<dbReference type="Gene3D" id="1.20.120.1750">
    <property type="match status" value="1"/>
</dbReference>
<dbReference type="InterPro" id="IPR017907">
    <property type="entry name" value="Znf_RING_CS"/>
</dbReference>
<organism evidence="14 15">
    <name type="scientific">Plectus sambesii</name>
    <dbReference type="NCBI Taxonomy" id="2011161"/>
    <lineage>
        <taxon>Eukaryota</taxon>
        <taxon>Metazoa</taxon>
        <taxon>Ecdysozoa</taxon>
        <taxon>Nematoda</taxon>
        <taxon>Chromadorea</taxon>
        <taxon>Plectida</taxon>
        <taxon>Plectina</taxon>
        <taxon>Plectoidea</taxon>
        <taxon>Plectidae</taxon>
        <taxon>Plectus</taxon>
    </lineage>
</organism>
<dbReference type="InterPro" id="IPR036770">
    <property type="entry name" value="Ankyrin_rpt-contain_sf"/>
</dbReference>
<dbReference type="WBParaSite" id="PSAMB.scaffold2375size23543.g17584.t1">
    <property type="protein sequence ID" value="PSAMB.scaffold2375size23543.g17584.t1"/>
    <property type="gene ID" value="PSAMB.scaffold2375size23543.g17584"/>
</dbReference>
<dbReference type="Pfam" id="PF22191">
    <property type="entry name" value="IBR_1"/>
    <property type="match status" value="1"/>
</dbReference>
<dbReference type="EC" id="2.3.2.31" evidence="3"/>
<dbReference type="PROSITE" id="PS00518">
    <property type="entry name" value="ZF_RING_1"/>
    <property type="match status" value="1"/>
</dbReference>
<comment type="similarity">
    <text evidence="2">Belongs to the RBR family. Ariadne subfamily.</text>
</comment>
<dbReference type="InterPro" id="IPR045840">
    <property type="entry name" value="Ariadne"/>
</dbReference>
<feature type="domain" description="RING-type" evidence="12">
    <location>
        <begin position="317"/>
        <end position="364"/>
    </location>
</feature>
<dbReference type="Proteomes" id="UP000887566">
    <property type="component" value="Unplaced"/>
</dbReference>
<evidence type="ECO:0000313" key="14">
    <source>
        <dbReference type="Proteomes" id="UP000887566"/>
    </source>
</evidence>
<evidence type="ECO:0000256" key="8">
    <source>
        <dbReference type="ARBA" id="ARBA00022786"/>
    </source>
</evidence>
<comment type="catalytic activity">
    <reaction evidence="1">
        <text>[E2 ubiquitin-conjugating enzyme]-S-ubiquitinyl-L-cysteine + [acceptor protein]-L-lysine = [E2 ubiquitin-conjugating enzyme]-L-cysteine + [acceptor protein]-N(6)-ubiquitinyl-L-lysine.</text>
        <dbReference type="EC" id="2.3.2.31"/>
    </reaction>
</comment>
<keyword evidence="4" id="KW-0808">Transferase</keyword>
<evidence type="ECO:0000256" key="6">
    <source>
        <dbReference type="ARBA" id="ARBA00022737"/>
    </source>
</evidence>
<dbReference type="Pfam" id="PF01485">
    <property type="entry name" value="IBR"/>
    <property type="match status" value="1"/>
</dbReference>
<dbReference type="SMART" id="SM00248">
    <property type="entry name" value="ANK"/>
    <property type="match status" value="2"/>
</dbReference>
<dbReference type="GO" id="GO:0008270">
    <property type="term" value="F:zinc ion binding"/>
    <property type="evidence" value="ECO:0007669"/>
    <property type="project" value="UniProtKB-KW"/>
</dbReference>
<evidence type="ECO:0000259" key="12">
    <source>
        <dbReference type="PROSITE" id="PS50089"/>
    </source>
</evidence>
<evidence type="ECO:0000256" key="5">
    <source>
        <dbReference type="ARBA" id="ARBA00022723"/>
    </source>
</evidence>
<dbReference type="SUPFAM" id="SSF48403">
    <property type="entry name" value="Ankyrin repeat"/>
    <property type="match status" value="1"/>
</dbReference>
<feature type="repeat" description="ANK" evidence="10">
    <location>
        <begin position="134"/>
        <end position="166"/>
    </location>
</feature>
<evidence type="ECO:0000256" key="7">
    <source>
        <dbReference type="ARBA" id="ARBA00022771"/>
    </source>
</evidence>